<sequence length="181" mass="20946">MSRLPPDLTSLYRLVLRASSASVMHHHAGRRYLRSLWRPVFREAIVVTRKLEDNKLAQADREQHVEWLGRWNSNMDRTLEFLSTSARSRGLPSRVTRNLSFLHYGYRQWQKEKLYGTKLKWDPNPAKHSGAATAVPRAKRGSGKDSEFERQAWGALEEAVRMAEGKSGMSLGRIEFLRRRA</sequence>
<gene>
    <name evidence="1" type="ORF">FA95DRAFT_1490264</name>
</gene>
<reference evidence="1" key="1">
    <citation type="submission" date="2021-02" db="EMBL/GenBank/DDBJ databases">
        <authorList>
            <consortium name="DOE Joint Genome Institute"/>
            <person name="Ahrendt S."/>
            <person name="Looney B.P."/>
            <person name="Miyauchi S."/>
            <person name="Morin E."/>
            <person name="Drula E."/>
            <person name="Courty P.E."/>
            <person name="Chicoki N."/>
            <person name="Fauchery L."/>
            <person name="Kohler A."/>
            <person name="Kuo A."/>
            <person name="Labutti K."/>
            <person name="Pangilinan J."/>
            <person name="Lipzen A."/>
            <person name="Riley R."/>
            <person name="Andreopoulos W."/>
            <person name="He G."/>
            <person name="Johnson J."/>
            <person name="Barry K.W."/>
            <person name="Grigoriev I.V."/>
            <person name="Nagy L."/>
            <person name="Hibbett D."/>
            <person name="Henrissat B."/>
            <person name="Matheny P.B."/>
            <person name="Labbe J."/>
            <person name="Martin F."/>
        </authorList>
    </citation>
    <scope>NUCLEOTIDE SEQUENCE</scope>
    <source>
        <strain evidence="1">FP105234-sp</strain>
    </source>
</reference>
<protein>
    <submittedName>
        <fullName evidence="1">Uncharacterized protein</fullName>
    </submittedName>
</protein>
<reference evidence="1" key="2">
    <citation type="journal article" date="2022" name="New Phytol.">
        <title>Evolutionary transition to the ectomycorrhizal habit in the genomes of a hyperdiverse lineage of mushroom-forming fungi.</title>
        <authorList>
            <person name="Looney B."/>
            <person name="Miyauchi S."/>
            <person name="Morin E."/>
            <person name="Drula E."/>
            <person name="Courty P.E."/>
            <person name="Kohler A."/>
            <person name="Kuo A."/>
            <person name="LaButti K."/>
            <person name="Pangilinan J."/>
            <person name="Lipzen A."/>
            <person name="Riley R."/>
            <person name="Andreopoulos W."/>
            <person name="He G."/>
            <person name="Johnson J."/>
            <person name="Nolan M."/>
            <person name="Tritt A."/>
            <person name="Barry K.W."/>
            <person name="Grigoriev I.V."/>
            <person name="Nagy L.G."/>
            <person name="Hibbett D."/>
            <person name="Henrissat B."/>
            <person name="Matheny P.B."/>
            <person name="Labbe J."/>
            <person name="Martin F.M."/>
        </authorList>
    </citation>
    <scope>NUCLEOTIDE SEQUENCE</scope>
    <source>
        <strain evidence="1">FP105234-sp</strain>
    </source>
</reference>
<name>A0ACB8RXU9_9AGAM</name>
<dbReference type="EMBL" id="MU275881">
    <property type="protein sequence ID" value="KAI0048854.1"/>
    <property type="molecule type" value="Genomic_DNA"/>
</dbReference>
<accession>A0ACB8RXU9</accession>
<evidence type="ECO:0000313" key="2">
    <source>
        <dbReference type="Proteomes" id="UP000814033"/>
    </source>
</evidence>
<proteinExistence type="predicted"/>
<dbReference type="Proteomes" id="UP000814033">
    <property type="component" value="Unassembled WGS sequence"/>
</dbReference>
<comment type="caution">
    <text evidence="1">The sequence shown here is derived from an EMBL/GenBank/DDBJ whole genome shotgun (WGS) entry which is preliminary data.</text>
</comment>
<organism evidence="1 2">
    <name type="scientific">Auriscalpium vulgare</name>
    <dbReference type="NCBI Taxonomy" id="40419"/>
    <lineage>
        <taxon>Eukaryota</taxon>
        <taxon>Fungi</taxon>
        <taxon>Dikarya</taxon>
        <taxon>Basidiomycota</taxon>
        <taxon>Agaricomycotina</taxon>
        <taxon>Agaricomycetes</taxon>
        <taxon>Russulales</taxon>
        <taxon>Auriscalpiaceae</taxon>
        <taxon>Auriscalpium</taxon>
    </lineage>
</organism>
<evidence type="ECO:0000313" key="1">
    <source>
        <dbReference type="EMBL" id="KAI0048854.1"/>
    </source>
</evidence>
<keyword evidence="2" id="KW-1185">Reference proteome</keyword>